<dbReference type="InterPro" id="IPR023393">
    <property type="entry name" value="START-like_dom_sf"/>
</dbReference>
<dbReference type="GO" id="GO:0008289">
    <property type="term" value="F:lipid binding"/>
    <property type="evidence" value="ECO:0007669"/>
    <property type="project" value="InterPro"/>
</dbReference>
<proteinExistence type="predicted"/>
<name>A0A024TPJ3_9STRA</name>
<dbReference type="SUPFAM" id="SSF57903">
    <property type="entry name" value="FYVE/PHD zinc finger"/>
    <property type="match status" value="1"/>
</dbReference>
<protein>
    <recommendedName>
        <fullName evidence="8">FYVE-type domain-containing protein</fullName>
    </recommendedName>
</protein>
<dbReference type="Pfam" id="PF01363">
    <property type="entry name" value="FYVE"/>
    <property type="match status" value="1"/>
</dbReference>
<dbReference type="VEuPathDB" id="FungiDB:H310_10721"/>
<evidence type="ECO:0000313" key="7">
    <source>
        <dbReference type="EMBL" id="ETV96080.1"/>
    </source>
</evidence>
<feature type="domain" description="FYVE-type" evidence="5">
    <location>
        <begin position="269"/>
        <end position="328"/>
    </location>
</feature>
<dbReference type="eggNOG" id="ENOG502QPNE">
    <property type="taxonomic scope" value="Eukaryota"/>
</dbReference>
<dbReference type="PROSITE" id="PS50848">
    <property type="entry name" value="START"/>
    <property type="match status" value="1"/>
</dbReference>
<dbReference type="InterPro" id="IPR013083">
    <property type="entry name" value="Znf_RING/FYVE/PHD"/>
</dbReference>
<feature type="domain" description="START" evidence="6">
    <location>
        <begin position="147"/>
        <end position="230"/>
    </location>
</feature>
<dbReference type="InterPro" id="IPR000306">
    <property type="entry name" value="Znf_FYVE"/>
</dbReference>
<evidence type="ECO:0000256" key="2">
    <source>
        <dbReference type="ARBA" id="ARBA00022771"/>
    </source>
</evidence>
<dbReference type="SUPFAM" id="SSF55961">
    <property type="entry name" value="Bet v1-like"/>
    <property type="match status" value="1"/>
</dbReference>
<dbReference type="InterPro" id="IPR017455">
    <property type="entry name" value="Znf_FYVE-rel"/>
</dbReference>
<evidence type="ECO:0000256" key="3">
    <source>
        <dbReference type="ARBA" id="ARBA00022833"/>
    </source>
</evidence>
<dbReference type="InterPro" id="IPR052727">
    <property type="entry name" value="Rab4/Rab5_effector"/>
</dbReference>
<dbReference type="PANTHER" id="PTHR13510">
    <property type="entry name" value="FYVE-FINGER-CONTAINING RAB5 EFFECTOR PROTEIN RABENOSYN-5-RELATED"/>
    <property type="match status" value="1"/>
</dbReference>
<dbReference type="InterPro" id="IPR002913">
    <property type="entry name" value="START_lipid-bd_dom"/>
</dbReference>
<dbReference type="InterPro" id="IPR011011">
    <property type="entry name" value="Znf_FYVE_PHD"/>
</dbReference>
<dbReference type="EMBL" id="KI913978">
    <property type="protein sequence ID" value="ETV96080.1"/>
    <property type="molecule type" value="Genomic_DNA"/>
</dbReference>
<keyword evidence="1" id="KW-0479">Metal-binding</keyword>
<dbReference type="PROSITE" id="PS50178">
    <property type="entry name" value="ZF_FYVE"/>
    <property type="match status" value="1"/>
</dbReference>
<dbReference type="GeneID" id="20087771"/>
<evidence type="ECO:0000256" key="1">
    <source>
        <dbReference type="ARBA" id="ARBA00022723"/>
    </source>
</evidence>
<dbReference type="Gene3D" id="3.30.40.10">
    <property type="entry name" value="Zinc/RING finger domain, C3HC4 (zinc finger)"/>
    <property type="match status" value="1"/>
</dbReference>
<organism evidence="7">
    <name type="scientific">Aphanomyces invadans</name>
    <dbReference type="NCBI Taxonomy" id="157072"/>
    <lineage>
        <taxon>Eukaryota</taxon>
        <taxon>Sar</taxon>
        <taxon>Stramenopiles</taxon>
        <taxon>Oomycota</taxon>
        <taxon>Saprolegniomycetes</taxon>
        <taxon>Saprolegniales</taxon>
        <taxon>Verrucalvaceae</taxon>
        <taxon>Aphanomyces</taxon>
    </lineage>
</organism>
<evidence type="ECO:0008006" key="8">
    <source>
        <dbReference type="Google" id="ProtNLM"/>
    </source>
</evidence>
<dbReference type="CDD" id="cd00065">
    <property type="entry name" value="FYVE_like_SF"/>
    <property type="match status" value="1"/>
</dbReference>
<dbReference type="GO" id="GO:0008270">
    <property type="term" value="F:zinc ion binding"/>
    <property type="evidence" value="ECO:0007669"/>
    <property type="project" value="UniProtKB-KW"/>
</dbReference>
<keyword evidence="3" id="KW-0862">Zinc</keyword>
<dbReference type="Pfam" id="PF01852">
    <property type="entry name" value="START"/>
    <property type="match status" value="1"/>
</dbReference>
<keyword evidence="2 4" id="KW-0863">Zinc-finger</keyword>
<evidence type="ECO:0000259" key="6">
    <source>
        <dbReference type="PROSITE" id="PS50848"/>
    </source>
</evidence>
<dbReference type="OrthoDB" id="78667at2759"/>
<dbReference type="RefSeq" id="XP_008875391.1">
    <property type="nucleotide sequence ID" value="XM_008877169.1"/>
</dbReference>
<evidence type="ECO:0000259" key="5">
    <source>
        <dbReference type="PROSITE" id="PS50178"/>
    </source>
</evidence>
<gene>
    <name evidence="7" type="ORF">H310_10721</name>
</gene>
<reference evidence="7" key="1">
    <citation type="submission" date="2013-12" db="EMBL/GenBank/DDBJ databases">
        <title>The Genome Sequence of Aphanomyces invadans NJM9701.</title>
        <authorList>
            <consortium name="The Broad Institute Genomics Platform"/>
            <person name="Russ C."/>
            <person name="Tyler B."/>
            <person name="van West P."/>
            <person name="Dieguez-Uribeondo J."/>
            <person name="Young S.K."/>
            <person name="Zeng Q."/>
            <person name="Gargeya S."/>
            <person name="Fitzgerald M."/>
            <person name="Abouelleil A."/>
            <person name="Alvarado L."/>
            <person name="Chapman S.B."/>
            <person name="Gainer-Dewar J."/>
            <person name="Goldberg J."/>
            <person name="Griggs A."/>
            <person name="Gujja S."/>
            <person name="Hansen M."/>
            <person name="Howarth C."/>
            <person name="Imamovic A."/>
            <person name="Ireland A."/>
            <person name="Larimer J."/>
            <person name="McCowan C."/>
            <person name="Murphy C."/>
            <person name="Pearson M."/>
            <person name="Poon T.W."/>
            <person name="Priest M."/>
            <person name="Roberts A."/>
            <person name="Saif S."/>
            <person name="Shea T."/>
            <person name="Sykes S."/>
            <person name="Wortman J."/>
            <person name="Nusbaum C."/>
            <person name="Birren B."/>
        </authorList>
    </citation>
    <scope>NUCLEOTIDE SEQUENCE [LARGE SCALE GENOMIC DNA]</scope>
    <source>
        <strain evidence="7">NJM9701</strain>
    </source>
</reference>
<dbReference type="AlphaFoldDB" id="A0A024TPJ3"/>
<dbReference type="SMART" id="SM00064">
    <property type="entry name" value="FYVE"/>
    <property type="match status" value="1"/>
</dbReference>
<sequence>MTAKLPLPRDFFRCPPLAPSDMDAFKKLARRASTELAICARRTNGPIQWTEDVHEPGLIMYSGLDTDSTGDVLTYCSVTDVNGTLDEVAAMFYATNGPSTEHSCHLAKHVLDSHHLYTVAKPTPECPRHAIYMRWMVMETPIKGLGVISPRDYCVLESHHDMEVDNRRGWIRSVVSIDLNCCPPLNQFLGFVRASIVRSGHVVMETDRPGVLEVTHLVQIDLKLHAPHWIRKLGVRARCRGVLSIDVLLREQRLSQSGSFLASSELVSKDARSACAVCEQSFGLLHHKSNCRKCGEVVCGRCSKMWRFKVSGTSEAMRICTSCALTSSTAHGAATVCSDSVVSATMTSSQSTANSPRLHRTATRSADQVVCGRNTSMLGHATKSLVDLVELDEARHVMATNVRVRAATTDCRDAGFAMLEDNKMTWRRRQQSLSTVLDPDGWST</sequence>
<accession>A0A024TPJ3</accession>
<dbReference type="Gene3D" id="3.30.530.20">
    <property type="match status" value="1"/>
</dbReference>
<dbReference type="PANTHER" id="PTHR13510:SF44">
    <property type="entry name" value="RABENOSYN-5"/>
    <property type="match status" value="1"/>
</dbReference>
<evidence type="ECO:0000256" key="4">
    <source>
        <dbReference type="PROSITE-ProRule" id="PRU00091"/>
    </source>
</evidence>